<evidence type="ECO:0000313" key="3">
    <source>
        <dbReference type="WBParaSite" id="TCLT_0001054901-mRNA-1"/>
    </source>
</evidence>
<reference evidence="3" key="1">
    <citation type="submission" date="2017-02" db="UniProtKB">
        <authorList>
            <consortium name="WormBaseParasite"/>
        </authorList>
    </citation>
    <scope>IDENTIFICATION</scope>
</reference>
<dbReference type="WBParaSite" id="TCLT_0001054901-mRNA-1">
    <property type="protein sequence ID" value="TCLT_0001054901-mRNA-1"/>
    <property type="gene ID" value="TCLT_0001054901"/>
</dbReference>
<proteinExistence type="predicted"/>
<accession>A0A0N5DBI7</accession>
<organism evidence="3">
    <name type="scientific">Thelazia callipaeda</name>
    <name type="common">Oriental eyeworm</name>
    <name type="synonym">Parasitic nematode</name>
    <dbReference type="NCBI Taxonomy" id="103827"/>
    <lineage>
        <taxon>Eukaryota</taxon>
        <taxon>Metazoa</taxon>
        <taxon>Ecdysozoa</taxon>
        <taxon>Nematoda</taxon>
        <taxon>Chromadorea</taxon>
        <taxon>Rhabditida</taxon>
        <taxon>Spirurina</taxon>
        <taxon>Spiruromorpha</taxon>
        <taxon>Thelazioidea</taxon>
        <taxon>Thelaziidae</taxon>
        <taxon>Thelazia</taxon>
    </lineage>
</organism>
<keyword evidence="2" id="KW-1185">Reference proteome</keyword>
<reference evidence="1 2" key="2">
    <citation type="submission" date="2018-11" db="EMBL/GenBank/DDBJ databases">
        <authorList>
            <consortium name="Pathogen Informatics"/>
        </authorList>
    </citation>
    <scope>NUCLEOTIDE SEQUENCE [LARGE SCALE GENOMIC DNA]</scope>
</reference>
<sequence length="72" mass="8027">MKKISKMVAMKVCHKNMQIFLVGMPLMGGIYGKRAFIAFRGGFYGKRRIPPPSGGFYGKRSVPSEIIPNNGY</sequence>
<evidence type="ECO:0000313" key="2">
    <source>
        <dbReference type="Proteomes" id="UP000276776"/>
    </source>
</evidence>
<evidence type="ECO:0000313" key="1">
    <source>
        <dbReference type="EMBL" id="VDN08237.1"/>
    </source>
</evidence>
<dbReference type="EMBL" id="UYYF01005164">
    <property type="protein sequence ID" value="VDN08237.1"/>
    <property type="molecule type" value="Genomic_DNA"/>
</dbReference>
<name>A0A0N5DBI7_THECL</name>
<dbReference type="Proteomes" id="UP000276776">
    <property type="component" value="Unassembled WGS sequence"/>
</dbReference>
<dbReference type="AlphaFoldDB" id="A0A0N5DBI7"/>
<gene>
    <name evidence="1" type="ORF">TCLT_LOCUS10538</name>
</gene>
<protein>
    <submittedName>
        <fullName evidence="1 3">Uncharacterized protein</fullName>
    </submittedName>
</protein>